<feature type="signal peptide" evidence="1">
    <location>
        <begin position="1"/>
        <end position="21"/>
    </location>
</feature>
<evidence type="ECO:0000313" key="3">
    <source>
        <dbReference type="Proteomes" id="UP000095333"/>
    </source>
</evidence>
<keyword evidence="1" id="KW-0732">Signal</keyword>
<protein>
    <recommendedName>
        <fullName evidence="4">Lipoprotein</fullName>
    </recommendedName>
</protein>
<proteinExistence type="predicted"/>
<sequence>MQKTYLYLMVCVIGAMSLASCSEDSISPDAGGDGDGDSTTEVPLAQVAKPKPNPWLAQEEYSITHFNSAQTDAFSSAVKDGTFNIDLSKCQMTWSGPVNLMTLASTSPNYMWGMSSDRVSYLDISDGKLERVAEAGLPGITMKTQEQLTRIIADHATYDELSKTVTDILGPVPQMSMANGNYVLCDKDNYAYTNAGQVMARYRLANPNNPKDGIMLDHQIRLTNFTFGSFTLVGATMTYDGHLVVAAQNGLLVLNRALTTIEDSYPLPSDQILTNSICIDENGGVYVASNSRTPGGKGLMQKLICKDGKISTSQADGAWQAYYDGGPQAPCIKLGHGTGSTPTLMGFGQDKDKLVVITDGSKRMKLVAFWRDEIPSDAQQVAGYDKRIAGVHEVTCGLGTSTEWIQSEQSVVVGGYDAFVVNNINVTNQEINDKIIGVIAIGPIVKGPQGAECVRWNTKEKKWESKWTRSDVSSVSMIPAVSIKSEMVFVCGWNDASGWEVTGLDWKSGATRHRSILGKNNRANGAYAIIQYLANGDLLFNSVAGPIRVKY</sequence>
<gene>
    <name evidence="2" type="ORF">ERS852457_04243</name>
</gene>
<name>A0A174P035_PHOVU</name>
<dbReference type="EMBL" id="CYZI01000064">
    <property type="protein sequence ID" value="CUP51615.1"/>
    <property type="molecule type" value="Genomic_DNA"/>
</dbReference>
<dbReference type="PROSITE" id="PS51257">
    <property type="entry name" value="PROKAR_LIPOPROTEIN"/>
    <property type="match status" value="1"/>
</dbReference>
<reference evidence="2 3" key="1">
    <citation type="submission" date="2015-09" db="EMBL/GenBank/DDBJ databases">
        <authorList>
            <consortium name="Pathogen Informatics"/>
        </authorList>
    </citation>
    <scope>NUCLEOTIDE SEQUENCE [LARGE SCALE GENOMIC DNA]</scope>
    <source>
        <strain evidence="2 3">2789STDY5834842</strain>
    </source>
</reference>
<evidence type="ECO:0000313" key="2">
    <source>
        <dbReference type="EMBL" id="CUP51615.1"/>
    </source>
</evidence>
<feature type="chain" id="PRO_5008029463" description="Lipoprotein" evidence="1">
    <location>
        <begin position="22"/>
        <end position="551"/>
    </location>
</feature>
<evidence type="ECO:0008006" key="4">
    <source>
        <dbReference type="Google" id="ProtNLM"/>
    </source>
</evidence>
<dbReference type="AlphaFoldDB" id="A0A174P035"/>
<dbReference type="Proteomes" id="UP000095333">
    <property type="component" value="Unassembled WGS sequence"/>
</dbReference>
<accession>A0A174P035</accession>
<evidence type="ECO:0000256" key="1">
    <source>
        <dbReference type="SAM" id="SignalP"/>
    </source>
</evidence>
<dbReference type="RefSeq" id="WP_008669305.1">
    <property type="nucleotide sequence ID" value="NZ_CAXVMQ010000077.1"/>
</dbReference>
<organism evidence="2 3">
    <name type="scientific">Phocaeicola vulgatus</name>
    <name type="common">Bacteroides vulgatus</name>
    <dbReference type="NCBI Taxonomy" id="821"/>
    <lineage>
        <taxon>Bacteria</taxon>
        <taxon>Pseudomonadati</taxon>
        <taxon>Bacteroidota</taxon>
        <taxon>Bacteroidia</taxon>
        <taxon>Bacteroidales</taxon>
        <taxon>Bacteroidaceae</taxon>
        <taxon>Phocaeicola</taxon>
    </lineage>
</organism>